<protein>
    <submittedName>
        <fullName evidence="2">Uncharacterized protein</fullName>
    </submittedName>
</protein>
<accession>A0A6J4LNI7</accession>
<gene>
    <name evidence="2" type="ORF">AVDCRST_MAG93-6398</name>
</gene>
<proteinExistence type="predicted"/>
<evidence type="ECO:0000256" key="1">
    <source>
        <dbReference type="SAM" id="MobiDB-lite"/>
    </source>
</evidence>
<dbReference type="AlphaFoldDB" id="A0A6J4LNI7"/>
<evidence type="ECO:0000313" key="2">
    <source>
        <dbReference type="EMBL" id="CAA9335610.1"/>
    </source>
</evidence>
<organism evidence="2">
    <name type="scientific">uncultured Chloroflexia bacterium</name>
    <dbReference type="NCBI Taxonomy" id="1672391"/>
    <lineage>
        <taxon>Bacteria</taxon>
        <taxon>Bacillati</taxon>
        <taxon>Chloroflexota</taxon>
        <taxon>Chloroflexia</taxon>
        <taxon>environmental samples</taxon>
    </lineage>
</organism>
<name>A0A6J4LNI7_9CHLR</name>
<reference evidence="2" key="1">
    <citation type="submission" date="2020-02" db="EMBL/GenBank/DDBJ databases">
        <authorList>
            <person name="Meier V. D."/>
        </authorList>
    </citation>
    <scope>NUCLEOTIDE SEQUENCE</scope>
    <source>
        <strain evidence="2">AVDCRST_MAG93</strain>
    </source>
</reference>
<feature type="compositionally biased region" description="Polar residues" evidence="1">
    <location>
        <begin position="21"/>
        <end position="30"/>
    </location>
</feature>
<dbReference type="EMBL" id="CADCTR010002157">
    <property type="protein sequence ID" value="CAA9335610.1"/>
    <property type="molecule type" value="Genomic_DNA"/>
</dbReference>
<feature type="region of interest" description="Disordered" evidence="1">
    <location>
        <begin position="21"/>
        <end position="56"/>
    </location>
</feature>
<sequence length="56" mass="6169">MAENRVIQVLEKGWLKSNHAASGSARSLSGFSGHPHTSAADILPELHKEPRHRRSL</sequence>